<dbReference type="PATRIC" id="fig|1122219.3.peg.1936"/>
<dbReference type="NCBIfam" id="TIGR00256">
    <property type="entry name" value="D-aminoacyl-tRNA deacylase"/>
    <property type="match status" value="1"/>
</dbReference>
<gene>
    <name evidence="2" type="primary">dtd</name>
    <name evidence="3" type="ORF">AB840_10455</name>
</gene>
<evidence type="ECO:0000256" key="1">
    <source>
        <dbReference type="ARBA" id="ARBA00009673"/>
    </source>
</evidence>
<keyword evidence="2" id="KW-0963">Cytoplasm</keyword>
<dbReference type="RefSeq" id="WP_048514793.1">
    <property type="nucleotide sequence ID" value="NZ_FUXD01000012.1"/>
</dbReference>
<keyword evidence="2" id="KW-0378">Hydrolase</keyword>
<dbReference type="OrthoDB" id="9801395at2"/>
<dbReference type="GO" id="GO:0043908">
    <property type="term" value="F:Ser(Gly)-tRNA(Ala) hydrolase activity"/>
    <property type="evidence" value="ECO:0007669"/>
    <property type="project" value="UniProtKB-UniRule"/>
</dbReference>
<dbReference type="AlphaFoldDB" id="A0A0J6ZMA6"/>
<dbReference type="EMBL" id="LEKT01000037">
    <property type="protein sequence ID" value="KMO86001.1"/>
    <property type="molecule type" value="Genomic_DNA"/>
</dbReference>
<comment type="catalytic activity">
    <reaction evidence="2">
        <text>a D-aminoacyl-tRNA + H2O = a tRNA + a D-alpha-amino acid + H(+)</text>
        <dbReference type="Rhea" id="RHEA:13953"/>
        <dbReference type="Rhea" id="RHEA-COMP:10123"/>
        <dbReference type="Rhea" id="RHEA-COMP:10124"/>
        <dbReference type="ChEBI" id="CHEBI:15377"/>
        <dbReference type="ChEBI" id="CHEBI:15378"/>
        <dbReference type="ChEBI" id="CHEBI:59871"/>
        <dbReference type="ChEBI" id="CHEBI:78442"/>
        <dbReference type="ChEBI" id="CHEBI:79333"/>
        <dbReference type="EC" id="3.1.1.96"/>
    </reaction>
</comment>
<comment type="function">
    <text evidence="2">An aminoacyl-tRNA editing enzyme that deacylates mischarged D-aminoacyl-tRNAs. Also deacylates mischarged glycyl-tRNA(Ala), protecting cells against glycine mischarging by AlaRS. Acts via tRNA-based rather than protein-based catalysis; rejects L-amino acids rather than detecting D-amino acids in the active site. By recycling D-aminoacyl-tRNA to D-amino acids and free tRNA molecules, this enzyme counteracts the toxicity associated with the formation of D-aminoacyl-tRNA entities in vivo and helps enforce protein L-homochirality.</text>
</comment>
<dbReference type="InParanoid" id="A0A0J6ZMA6"/>
<dbReference type="STRING" id="39029.BSR42_02060"/>
<dbReference type="Gene3D" id="3.50.80.10">
    <property type="entry name" value="D-tyrosyl-tRNA(Tyr) deacylase"/>
    <property type="match status" value="1"/>
</dbReference>
<dbReference type="GO" id="GO:0051500">
    <property type="term" value="F:D-tyrosyl-tRNA(Tyr) deacylase activity"/>
    <property type="evidence" value="ECO:0007669"/>
    <property type="project" value="TreeGrafter"/>
</dbReference>
<accession>A0A0J6ZMA6</accession>
<evidence type="ECO:0000256" key="2">
    <source>
        <dbReference type="HAMAP-Rule" id="MF_00518"/>
    </source>
</evidence>
<protein>
    <recommendedName>
        <fullName evidence="2">D-aminoacyl-tRNA deacylase</fullName>
        <shortName evidence="2">DTD</shortName>
        <ecNumber evidence="2">3.1.1.96</ecNumber>
    </recommendedName>
    <alternativeName>
        <fullName evidence="2">Gly-tRNA(Ala) deacylase</fullName>
        <ecNumber evidence="2">3.1.1.-</ecNumber>
    </alternativeName>
</protein>
<proteinExistence type="inferred from homology"/>
<keyword evidence="2" id="KW-0694">RNA-binding</keyword>
<dbReference type="Pfam" id="PF02580">
    <property type="entry name" value="Tyr_Deacylase"/>
    <property type="match status" value="1"/>
</dbReference>
<comment type="subcellular location">
    <subcellularLocation>
        <location evidence="2">Cytoplasm</location>
    </subcellularLocation>
</comment>
<dbReference type="PANTHER" id="PTHR10472">
    <property type="entry name" value="D-TYROSYL-TRNA TYR DEACYLASE"/>
    <property type="match status" value="1"/>
</dbReference>
<evidence type="ECO:0000313" key="4">
    <source>
        <dbReference type="Proteomes" id="UP000036503"/>
    </source>
</evidence>
<organism evidence="3 4">
    <name type="scientific">Megasphaera cerevisiae DSM 20462</name>
    <dbReference type="NCBI Taxonomy" id="1122219"/>
    <lineage>
        <taxon>Bacteria</taxon>
        <taxon>Bacillati</taxon>
        <taxon>Bacillota</taxon>
        <taxon>Negativicutes</taxon>
        <taxon>Veillonellales</taxon>
        <taxon>Veillonellaceae</taxon>
        <taxon>Megasphaera</taxon>
    </lineage>
</organism>
<sequence length="149" mass="16343">MRAVVQRTLSSSVTSEGVETGRAGAGLTVLLGVANEDDEKDAQYMADKIVHMRIFEDDQGKLNRSLLDIGGDMLIVSQFTLYGDVRHGRRPGFVQAAPPVLAETLYEQFVACVEDMGIRTASGRFRTEMVVSLENYGPVTLLVDSKKVF</sequence>
<dbReference type="GO" id="GO:0005737">
    <property type="term" value="C:cytoplasm"/>
    <property type="evidence" value="ECO:0007669"/>
    <property type="project" value="UniProtKB-SubCell"/>
</dbReference>
<comment type="catalytic activity">
    <reaction evidence="2">
        <text>glycyl-tRNA(Ala) + H2O = tRNA(Ala) + glycine + H(+)</text>
        <dbReference type="Rhea" id="RHEA:53744"/>
        <dbReference type="Rhea" id="RHEA-COMP:9657"/>
        <dbReference type="Rhea" id="RHEA-COMP:13640"/>
        <dbReference type="ChEBI" id="CHEBI:15377"/>
        <dbReference type="ChEBI" id="CHEBI:15378"/>
        <dbReference type="ChEBI" id="CHEBI:57305"/>
        <dbReference type="ChEBI" id="CHEBI:78442"/>
        <dbReference type="ChEBI" id="CHEBI:78522"/>
    </reaction>
</comment>
<comment type="subunit">
    <text evidence="2">Homodimer.</text>
</comment>
<dbReference type="GO" id="GO:0106026">
    <property type="term" value="F:Gly-tRNA(Ala) deacylase activity"/>
    <property type="evidence" value="ECO:0007669"/>
    <property type="project" value="UniProtKB-UniRule"/>
</dbReference>
<dbReference type="GO" id="GO:0000049">
    <property type="term" value="F:tRNA binding"/>
    <property type="evidence" value="ECO:0007669"/>
    <property type="project" value="UniProtKB-UniRule"/>
</dbReference>
<name>A0A0J6ZMA6_9FIRM</name>
<dbReference type="Proteomes" id="UP000036503">
    <property type="component" value="Unassembled WGS sequence"/>
</dbReference>
<dbReference type="FunFam" id="3.50.80.10:FF:000001">
    <property type="entry name" value="D-aminoacyl-tRNA deacylase"/>
    <property type="match status" value="1"/>
</dbReference>
<dbReference type="InterPro" id="IPR023509">
    <property type="entry name" value="DTD-like_sf"/>
</dbReference>
<dbReference type="HAMAP" id="MF_00518">
    <property type="entry name" value="Deacylase_Dtd"/>
    <property type="match status" value="1"/>
</dbReference>
<keyword evidence="4" id="KW-1185">Reference proteome</keyword>
<dbReference type="FunCoup" id="A0A0J6ZMA6">
    <property type="interactions" value="356"/>
</dbReference>
<dbReference type="SUPFAM" id="SSF69500">
    <property type="entry name" value="DTD-like"/>
    <property type="match status" value="1"/>
</dbReference>
<dbReference type="PANTHER" id="PTHR10472:SF5">
    <property type="entry name" value="D-AMINOACYL-TRNA DEACYLASE 1"/>
    <property type="match status" value="1"/>
</dbReference>
<comment type="domain">
    <text evidence="2">A Gly-cisPro motif from one monomer fits into the active site of the other monomer to allow specific chiral rejection of L-amino acids.</text>
</comment>
<comment type="similarity">
    <text evidence="1 2">Belongs to the DTD family.</text>
</comment>
<dbReference type="EC" id="3.1.1.-" evidence="2"/>
<dbReference type="InterPro" id="IPR003732">
    <property type="entry name" value="Daa-tRNA_deacyls_DTD"/>
</dbReference>
<evidence type="ECO:0000313" key="3">
    <source>
        <dbReference type="EMBL" id="KMO86001.1"/>
    </source>
</evidence>
<feature type="short sequence motif" description="Gly-cisPro motif, important for rejection of L-amino acids" evidence="2">
    <location>
        <begin position="137"/>
        <end position="138"/>
    </location>
</feature>
<keyword evidence="2" id="KW-0820">tRNA-binding</keyword>
<reference evidence="3 4" key="1">
    <citation type="submission" date="2015-06" db="EMBL/GenBank/DDBJ databases">
        <title>Draft genome sequence of beer spoilage bacterium Megasphaera cerevisiae type strain 20462.</title>
        <authorList>
            <person name="Kutumbaka K."/>
            <person name="Pasmowitz J."/>
            <person name="Mategko J."/>
            <person name="Reyes D."/>
            <person name="Friedrich A."/>
            <person name="Han S."/>
            <person name="Martens-Habbena W."/>
            <person name="Neal-McKinney J."/>
            <person name="Janagama H.K."/>
            <person name="Nadala C."/>
            <person name="Samadpour M."/>
        </authorList>
    </citation>
    <scope>NUCLEOTIDE SEQUENCE [LARGE SCALE GENOMIC DNA]</scope>
    <source>
        <strain evidence="3 4">DSM 20462</strain>
    </source>
</reference>
<dbReference type="EC" id="3.1.1.96" evidence="2"/>
<dbReference type="GO" id="GO:0019478">
    <property type="term" value="P:D-amino acid catabolic process"/>
    <property type="evidence" value="ECO:0007669"/>
    <property type="project" value="UniProtKB-UniRule"/>
</dbReference>
<comment type="caution">
    <text evidence="3">The sequence shown here is derived from an EMBL/GenBank/DDBJ whole genome shotgun (WGS) entry which is preliminary data.</text>
</comment>